<name>A0A6H2A493_9ZZZZ</name>
<dbReference type="EMBL" id="MT141771">
    <property type="protein sequence ID" value="QJA70188.1"/>
    <property type="molecule type" value="Genomic_DNA"/>
</dbReference>
<dbReference type="EMBL" id="MT143124">
    <property type="protein sequence ID" value="QJA93128.1"/>
    <property type="molecule type" value="Genomic_DNA"/>
</dbReference>
<evidence type="ECO:0000313" key="1">
    <source>
        <dbReference type="EMBL" id="QJA54588.1"/>
    </source>
</evidence>
<protein>
    <submittedName>
        <fullName evidence="1">Uncharacterized protein</fullName>
    </submittedName>
</protein>
<sequence>MTLKQLIDSVGMENAHLPIYFFHDDRENFEAEAASVTINEPVIYSNCCESEIINDHDTTRCETCSEQCDVVEIPKRIFLGE</sequence>
<dbReference type="EMBL" id="MT144520">
    <property type="protein sequence ID" value="QJA54588.1"/>
    <property type="molecule type" value="Genomic_DNA"/>
</dbReference>
<reference evidence="1" key="1">
    <citation type="submission" date="2020-03" db="EMBL/GenBank/DDBJ databases">
        <title>The deep terrestrial virosphere.</title>
        <authorList>
            <person name="Holmfeldt K."/>
            <person name="Nilsson E."/>
            <person name="Simone D."/>
            <person name="Lopez-Fernandez M."/>
            <person name="Wu X."/>
            <person name="de Brujin I."/>
            <person name="Lundin D."/>
            <person name="Andersson A."/>
            <person name="Bertilsson S."/>
            <person name="Dopson M."/>
        </authorList>
    </citation>
    <scope>NUCLEOTIDE SEQUENCE</scope>
    <source>
        <strain evidence="2">MM415A03901</strain>
        <strain evidence="3">MM415B04350</strain>
        <strain evidence="1">TM448A05302</strain>
    </source>
</reference>
<evidence type="ECO:0000313" key="2">
    <source>
        <dbReference type="EMBL" id="QJA70188.1"/>
    </source>
</evidence>
<gene>
    <name evidence="2" type="ORF">MM415A03901_0004</name>
    <name evidence="3" type="ORF">MM415B04350_0006</name>
    <name evidence="1" type="ORF">TM448A05302_0006</name>
</gene>
<dbReference type="AlphaFoldDB" id="A0A6H2A493"/>
<organism evidence="1">
    <name type="scientific">viral metagenome</name>
    <dbReference type="NCBI Taxonomy" id="1070528"/>
    <lineage>
        <taxon>unclassified sequences</taxon>
        <taxon>metagenomes</taxon>
        <taxon>organismal metagenomes</taxon>
    </lineage>
</organism>
<accession>A0A6H2A493</accession>
<evidence type="ECO:0000313" key="3">
    <source>
        <dbReference type="EMBL" id="QJA93128.1"/>
    </source>
</evidence>
<proteinExistence type="predicted"/>